<evidence type="ECO:0000256" key="3">
    <source>
        <dbReference type="ARBA" id="ARBA00023274"/>
    </source>
</evidence>
<dbReference type="GO" id="GO:0003723">
    <property type="term" value="F:RNA binding"/>
    <property type="evidence" value="ECO:0007669"/>
    <property type="project" value="TreeGrafter"/>
</dbReference>
<dbReference type="Gene3D" id="3.100.10.10">
    <property type="match status" value="1"/>
</dbReference>
<proteinExistence type="inferred from homology"/>
<feature type="compositionally biased region" description="Basic residues" evidence="4">
    <location>
        <begin position="162"/>
        <end position="181"/>
    </location>
</feature>
<feature type="region of interest" description="Disordered" evidence="4">
    <location>
        <begin position="1"/>
        <end position="22"/>
    </location>
</feature>
<evidence type="ECO:0000313" key="6">
    <source>
        <dbReference type="EMBL" id="CAE2264985.1"/>
    </source>
</evidence>
<sequence>MGIDKKGLKKPRTDRKESRSPNAHMLSLTRLYRFLARRTGTKFNARVHNRLLLSRTNKASMSLSRIAKFSRGEENTGKVIVVPTAVLDDVRLPTIPKMRVCALRFSKMAARRIEAAGGECLTFDQFATENPTGSNTLLLRGRKSRREVVKSYGAAGVPGSHTKPKCTHKKNERGRGRRRSREWKVKSFKYAQK</sequence>
<dbReference type="GO" id="GO:0003735">
    <property type="term" value="F:structural constituent of ribosome"/>
    <property type="evidence" value="ECO:0007669"/>
    <property type="project" value="InterPro"/>
</dbReference>
<evidence type="ECO:0000256" key="4">
    <source>
        <dbReference type="SAM" id="MobiDB-lite"/>
    </source>
</evidence>
<organism evidence="6">
    <name type="scientific">Paramoeba aestuarina</name>
    <dbReference type="NCBI Taxonomy" id="180227"/>
    <lineage>
        <taxon>Eukaryota</taxon>
        <taxon>Amoebozoa</taxon>
        <taxon>Discosea</taxon>
        <taxon>Flabellinia</taxon>
        <taxon>Dactylopodida</taxon>
        <taxon>Paramoebidae</taxon>
        <taxon>Paramoeba</taxon>
    </lineage>
</organism>
<dbReference type="InterPro" id="IPR036227">
    <property type="entry name" value="Ribosomal_uL15/eL18_sf"/>
</dbReference>
<name>A0A7S4N482_9EUKA</name>
<feature type="region of interest" description="Disordered" evidence="4">
    <location>
        <begin position="153"/>
        <end position="193"/>
    </location>
</feature>
<keyword evidence="3" id="KW-0687">Ribonucleoprotein</keyword>
<accession>A0A7S4N482</accession>
<gene>
    <name evidence="6" type="ORF">NAES01612_LOCUS556</name>
</gene>
<dbReference type="GO" id="GO:0022625">
    <property type="term" value="C:cytosolic large ribosomal subunit"/>
    <property type="evidence" value="ECO:0007669"/>
    <property type="project" value="TreeGrafter"/>
</dbReference>
<dbReference type="GO" id="GO:0006412">
    <property type="term" value="P:translation"/>
    <property type="evidence" value="ECO:0007669"/>
    <property type="project" value="InterPro"/>
</dbReference>
<dbReference type="Pfam" id="PF17135">
    <property type="entry name" value="Ribosomal_L18"/>
    <property type="match status" value="1"/>
</dbReference>
<dbReference type="PANTHER" id="PTHR10934">
    <property type="entry name" value="60S RIBOSOMAL PROTEIN L18"/>
    <property type="match status" value="1"/>
</dbReference>
<evidence type="ECO:0000256" key="2">
    <source>
        <dbReference type="ARBA" id="ARBA00022980"/>
    </source>
</evidence>
<evidence type="ECO:0000256" key="1">
    <source>
        <dbReference type="ARBA" id="ARBA00006815"/>
    </source>
</evidence>
<dbReference type="InterPro" id="IPR000039">
    <property type="entry name" value="Ribosomal_eL18"/>
</dbReference>
<reference evidence="6" key="1">
    <citation type="submission" date="2021-01" db="EMBL/GenBank/DDBJ databases">
        <authorList>
            <person name="Corre E."/>
            <person name="Pelletier E."/>
            <person name="Niang G."/>
            <person name="Scheremetjew M."/>
            <person name="Finn R."/>
            <person name="Kale V."/>
            <person name="Holt S."/>
            <person name="Cochrane G."/>
            <person name="Meng A."/>
            <person name="Brown T."/>
            <person name="Cohen L."/>
        </authorList>
    </citation>
    <scope>NUCLEOTIDE SEQUENCE</scope>
    <source>
        <strain evidence="6">SoJaBio B1-5/56/2</strain>
    </source>
</reference>
<keyword evidence="2" id="KW-0689">Ribosomal protein</keyword>
<feature type="domain" description="Large ribosomal subunit protein uL15/eL18" evidence="5">
    <location>
        <begin position="2"/>
        <end position="185"/>
    </location>
</feature>
<dbReference type="AlphaFoldDB" id="A0A7S4N482"/>
<protein>
    <recommendedName>
        <fullName evidence="5">Large ribosomal subunit protein uL15/eL18 domain-containing protein</fullName>
    </recommendedName>
</protein>
<dbReference type="SUPFAM" id="SSF52080">
    <property type="entry name" value="Ribosomal proteins L15p and L18e"/>
    <property type="match status" value="1"/>
</dbReference>
<evidence type="ECO:0000259" key="5">
    <source>
        <dbReference type="Pfam" id="PF17135"/>
    </source>
</evidence>
<dbReference type="PANTHER" id="PTHR10934:SF2">
    <property type="entry name" value="LARGE RIBOSOMAL SUBUNIT PROTEIN EL18"/>
    <property type="match status" value="1"/>
</dbReference>
<dbReference type="EMBL" id="HBKR01000941">
    <property type="protein sequence ID" value="CAE2264985.1"/>
    <property type="molecule type" value="Transcribed_RNA"/>
</dbReference>
<dbReference type="InterPro" id="IPR021131">
    <property type="entry name" value="Ribosomal_uL15/eL18"/>
</dbReference>
<comment type="similarity">
    <text evidence="1">Belongs to the eukaryotic ribosomal protein eL18 family.</text>
</comment>